<feature type="region of interest" description="Disordered" evidence="3">
    <location>
        <begin position="1407"/>
        <end position="1440"/>
    </location>
</feature>
<feature type="compositionally biased region" description="Acidic residues" evidence="3">
    <location>
        <begin position="1852"/>
        <end position="1862"/>
    </location>
</feature>
<feature type="compositionally biased region" description="Polar residues" evidence="3">
    <location>
        <begin position="1424"/>
        <end position="1439"/>
    </location>
</feature>
<evidence type="ECO:0000313" key="5">
    <source>
        <dbReference type="EMBL" id="KOO52729.1"/>
    </source>
</evidence>
<feature type="region of interest" description="Disordered" evidence="3">
    <location>
        <begin position="1184"/>
        <end position="1245"/>
    </location>
</feature>
<comment type="similarity">
    <text evidence="1">Belongs to the VPS13 family.</text>
</comment>
<proteinExistence type="inferred from homology"/>
<dbReference type="InterPro" id="IPR026854">
    <property type="entry name" value="VPS13_N"/>
</dbReference>
<dbReference type="InterPro" id="IPR026847">
    <property type="entry name" value="VPS13"/>
</dbReference>
<sequence length="2169" mass="227691">MADWLRGVVADKVLHKVLGKFVSGIDKDALDLDLGMGDIALHSLALNLETFEALDLPFHVAGGTLGQVRVKVPWRNITNEPTKIVIDRVYLLLSPKDASPVSADAREAAAAAAKREFLEGWEAQQERKREQKQGFGAYVGEQVEKLVRSILQKLQVSITNVHVRIQQGVGAGGVAAGVSVRSIQVTDMALADAGSARHSSDTHLASMLAQLVEFDPAGSLDPVRAVISNAREDSTAVTWYELTRRREQRLAYVRAYGAYWQKGSGGGRAAALEALESKMSLELCMRYRELTRVVGASLPGRWWEAPSWARAGAEEASSWALLLPPLTVASGAGAGAPPPEKKGGFDWFGLFKPIEDEEGADGGGARGAGAAQGTLSSAAASSVASSGATGGGSARYNLGDGGGSAALDDALRRQVRARYSLGERAELPETALQKLLDEIIEGEALAVADLDGKPLAAFADYVQTEVAASLGALSATLLASSTSVLAVAEIVSPKVSLKQRTYRKGLGLQARVGALRLIDRLTPCAPLACALTGERRGGQDWLVLSLDTEPLHSDAAMHLQVAMQPLITSLITCAPACNRRMQVLTPAPSSPQVAMQPLHATLNPRLLAACGAWFQVPPSQWSAAIELEKVTRGLLVNLVGAIREIAMRTWRNRPVHLGVFISTLTVFWVQPPPLRADASPSSLTKLTRPTRPTKPRSDALALHGLELHCEGILLSSEEAVRSDADTVPKRWNDDADAGLVGGAAPVHSEQAFGLSLSGLRLSLLPAAQCVAWLADPVGAVACATPLTHPLNAQLTLAVLLQPMGVEVPWVRAQLAIDPVRLRVHEGSLAALTTLAVGSGQALDPAGEGGMMLPGSEDETPNARADERGLGAVGETPMGWFSIQRSQEVQGRVDAQLLGDCHVSLELGYLVYEMQQREGESSIAKIKLKDYEVRGGPTPESFQLCSTFQALGVFSCETYTLVAESRSLSTRFQSACAAMQALSRAEAPVVKKKKKKKPRAADALGFMAAERQNRLVLDARIGGLFVELLPDSVGGGAARSSSAALVSCALRELRAHLVLRKRDVRCAVQLESADLQIAVREPQLVSTPAHRPPTSILVPLIYIVPSAAAVAAQRRGDTDAEGAVQLDLLLATEGSPEYPSVAAQLKLTAQLGGLRVHLAADSLSAVGELIVRSRGLIDRAAAAVARSAESPRTPKPAPSVAAALGAASGASTEPRASAPAVASGLLDEKPLRSRDDARDDASLAAPAAADARDDASAAAHAASAVASAKPVLAIEAYVGYLYVVLHEEPPAHIAGLGPMGAALGAAVAGLADLKLERLEATLLLELDTMQIDAHVHGLGLTVRDGLGKAPLVVISTLHKGVRAAGEAANPSPPPREVSLTLASLADLSDTAEHRDGRCAEHRLDRMASAVSSASSRQGSELAARSTRSLQRQESIASAQSEVGADVPTVTFSLAGVAPGDEPVDDAYGYEDGGAEDVEELSLLENVGEASELRGDASELRGDASELRGDASKHKLLTFAMSLWDEKSERHPGYDSEISLELAPDCLPHCMLIASLIRYDSEISLELAPTRIFGPLPVVRRLQLCFMKVLDALTKGLLDRLGEQAAVAASALAAEGLRQVAAEQKGSGAKLRIMAHGPLIILPSATVPGTALVVRMADILFTNASDGAVHLERARAASASGLGPRASGRPAAAFERLRVSLEKTSIFVASSLSDLERHLDEEIALEASGPQPHWLVHDLKVTLLLEKQMIGGGGDDGAASGAAQGAEPLVELTLGLELSEIQISIATSECAFASLLAQEAMAVFVDAEPHTDETDRADQLERASTHIRNDPLGTAPTSEAAGGGGARDGATEAEQLDDDDDDAEAGSAAVGGKPSGRYVGSRSGPRAPTTAPPSTDPSLGVTKMVFNGKIECAGGVQLELIDDSQGSLMPILELGVDEVAGSWTLVNDMVNGEVVALKDAIVQLTFGAHASLLNTSHGEWEPVLEPWHIGLQVSKLQAVAEELDEEAALATAPAPNKGASGKPPTTAPVRSAPKVLDEFHIRIGSKESLELNLSPAFMSSAHALLHVVTVALEATSAQSEAALLALRRSMGTVTANSVAVRNCTELPMAIAMSSRAFEAPRAIAPGAEVTLVDEGVPAYEAFSQRSSLFAETTENLDFVYAALPLITIDYH</sequence>
<keyword evidence="6" id="KW-1185">Reference proteome</keyword>
<dbReference type="Proteomes" id="UP000037460">
    <property type="component" value="Unassembled WGS sequence"/>
</dbReference>
<evidence type="ECO:0000256" key="1">
    <source>
        <dbReference type="ARBA" id="ARBA00006545"/>
    </source>
</evidence>
<dbReference type="Pfam" id="PF12624">
    <property type="entry name" value="VPS13_N"/>
    <property type="match status" value="1"/>
</dbReference>
<name>A0A0M0LNW3_9EUKA</name>
<feature type="domain" description="Chorein N-terminal" evidence="4">
    <location>
        <begin position="5"/>
        <end position="185"/>
    </location>
</feature>
<dbReference type="EMBL" id="JWZX01000528">
    <property type="protein sequence ID" value="KOO52729.1"/>
    <property type="molecule type" value="Genomic_DNA"/>
</dbReference>
<feature type="compositionally biased region" description="Low complexity" evidence="3">
    <location>
        <begin position="1197"/>
        <end position="1210"/>
    </location>
</feature>
<accession>A0A0M0LNW3</accession>
<organism evidence="5 6">
    <name type="scientific">Chrysochromulina tobinii</name>
    <dbReference type="NCBI Taxonomy" id="1460289"/>
    <lineage>
        <taxon>Eukaryota</taxon>
        <taxon>Haptista</taxon>
        <taxon>Haptophyta</taxon>
        <taxon>Prymnesiophyceae</taxon>
        <taxon>Prymnesiales</taxon>
        <taxon>Chrysochromulinaceae</taxon>
        <taxon>Chrysochromulina</taxon>
    </lineage>
</organism>
<feature type="region of interest" description="Disordered" evidence="3">
    <location>
        <begin position="2008"/>
        <end position="2028"/>
    </location>
</feature>
<gene>
    <name evidence="5" type="ORF">Ctob_012877</name>
</gene>
<reference evidence="6" key="1">
    <citation type="journal article" date="2015" name="PLoS Genet.">
        <title>Genome Sequence and Transcriptome Analyses of Chrysochromulina tobin: Metabolic Tools for Enhanced Algal Fitness in the Prominent Order Prymnesiales (Haptophyceae).</title>
        <authorList>
            <person name="Hovde B.T."/>
            <person name="Deodato C.R."/>
            <person name="Hunsperger H.M."/>
            <person name="Ryken S.A."/>
            <person name="Yost W."/>
            <person name="Jha R.K."/>
            <person name="Patterson J."/>
            <person name="Monnat R.J. Jr."/>
            <person name="Barlow S.B."/>
            <person name="Starkenburg S.R."/>
            <person name="Cattolico R.A."/>
        </authorList>
    </citation>
    <scope>NUCLEOTIDE SEQUENCE</scope>
    <source>
        <strain evidence="6">CCMP291</strain>
    </source>
</reference>
<evidence type="ECO:0000256" key="3">
    <source>
        <dbReference type="SAM" id="MobiDB-lite"/>
    </source>
</evidence>
<feature type="region of interest" description="Disordered" evidence="3">
    <location>
        <begin position="1822"/>
        <end position="1897"/>
    </location>
</feature>
<dbReference type="OrthoDB" id="428159at2759"/>
<comment type="caution">
    <text evidence="5">The sequence shown here is derived from an EMBL/GenBank/DDBJ whole genome shotgun (WGS) entry which is preliminary data.</text>
</comment>
<dbReference type="GO" id="GO:0045053">
    <property type="term" value="P:protein retention in Golgi apparatus"/>
    <property type="evidence" value="ECO:0007669"/>
    <property type="project" value="TreeGrafter"/>
</dbReference>
<dbReference type="PANTHER" id="PTHR16166:SF93">
    <property type="entry name" value="INTERMEMBRANE LIPID TRANSFER PROTEIN VPS13"/>
    <property type="match status" value="1"/>
</dbReference>
<keyword evidence="2" id="KW-0813">Transport</keyword>
<feature type="compositionally biased region" description="Basic and acidic residues" evidence="3">
    <location>
        <begin position="1225"/>
        <end position="1240"/>
    </location>
</feature>
<evidence type="ECO:0000313" key="6">
    <source>
        <dbReference type="Proteomes" id="UP000037460"/>
    </source>
</evidence>
<evidence type="ECO:0000259" key="4">
    <source>
        <dbReference type="Pfam" id="PF12624"/>
    </source>
</evidence>
<protein>
    <submittedName>
        <fullName evidence="5">Vacuolar protein sorting isoform a</fullName>
    </submittedName>
</protein>
<dbReference type="PANTHER" id="PTHR16166">
    <property type="entry name" value="VACUOLAR PROTEIN SORTING-ASSOCIATED PROTEIN VPS13"/>
    <property type="match status" value="1"/>
</dbReference>
<evidence type="ECO:0000256" key="2">
    <source>
        <dbReference type="ARBA" id="ARBA00022448"/>
    </source>
</evidence>
<dbReference type="GO" id="GO:0006623">
    <property type="term" value="P:protein targeting to vacuole"/>
    <property type="evidence" value="ECO:0007669"/>
    <property type="project" value="TreeGrafter"/>
</dbReference>